<dbReference type="GO" id="GO:0004672">
    <property type="term" value="F:protein kinase activity"/>
    <property type="evidence" value="ECO:0007669"/>
    <property type="project" value="InterPro"/>
</dbReference>
<keyword evidence="6" id="KW-1185">Reference proteome</keyword>
<feature type="coiled-coil region" evidence="3">
    <location>
        <begin position="376"/>
        <end position="465"/>
    </location>
</feature>
<keyword evidence="1" id="KW-0880">Kelch repeat</keyword>
<dbReference type="SUPFAM" id="SSF56112">
    <property type="entry name" value="Protein kinase-like (PK-like)"/>
    <property type="match status" value="1"/>
</dbReference>
<organism evidence="5 6">
    <name type="scientific">Amphimedon queenslandica</name>
    <name type="common">Sponge</name>
    <dbReference type="NCBI Taxonomy" id="400682"/>
    <lineage>
        <taxon>Eukaryota</taxon>
        <taxon>Metazoa</taxon>
        <taxon>Porifera</taxon>
        <taxon>Demospongiae</taxon>
        <taxon>Heteroscleromorpha</taxon>
        <taxon>Haplosclerida</taxon>
        <taxon>Niphatidae</taxon>
        <taxon>Amphimedon</taxon>
    </lineage>
</organism>
<sequence>MAAIPSPTTKDYEPAKRSGHSTVIVGDCLYMWGGEKDDHPEKHNIEKERRDSSVVEILHLPTGRWEQKPTTGDPPLGIIGYAAVAIGNEIFYYRGHCSHWNYDDNVLYSLNVDTLKWRKVVPTNPEDGPKRKDEYSMIAVKIEGEDYLIIIKRLSVNIIHYFRIATGQWILPKVTGDVNPRIEYFNLMSVDDTSAILLQDDDNISDNSVYRLTFTKGSVVCARIFNGTASCLSSIYSHRSVLLNSPSGLKLLAIGGSQCETFDINKTNWKEVGVPESVKDRDVHSLSVWNEDTTNTWIIEFGGVWDDTFLSDTPFLNIRYTAGGDISVRTYSLREYQEEMGKRRRPVEQEISQKGERERIMEERHQQEIQQLHFQMEERDQQAREREREMERQLQKRDQQYQEMKRRLQREKERELQEVQREFQKREGQFQRELQERKRQFQENERQLQGELQQFQERERQFQGEDISSGNVLLQPTSHMGIGWRAKVSDYGSANLQNLIATTENPGNQIYSAPEAGNPREHSPAMDVFSYGVLLIEMSICAIPQPGNRRQDINSIRRAGLKGLVQRCVMDNYKLRPKMSDIINELTQSVD</sequence>
<evidence type="ECO:0000313" key="5">
    <source>
        <dbReference type="EnsemblMetazoa" id="XP_019850920.1"/>
    </source>
</evidence>
<dbReference type="Gene3D" id="2.120.10.80">
    <property type="entry name" value="Kelch-type beta propeller"/>
    <property type="match status" value="2"/>
</dbReference>
<protein>
    <recommendedName>
        <fullName evidence="4">Protein kinase domain-containing protein</fullName>
    </recommendedName>
</protein>
<dbReference type="PROSITE" id="PS50011">
    <property type="entry name" value="PROTEIN_KINASE_DOM"/>
    <property type="match status" value="1"/>
</dbReference>
<name>A0AAN0J1P9_AMPQE</name>
<accession>A0AAN0J1P9</accession>
<dbReference type="RefSeq" id="XP_019850920.1">
    <property type="nucleotide sequence ID" value="XM_019995361.1"/>
</dbReference>
<dbReference type="Proteomes" id="UP000007879">
    <property type="component" value="Unassembled WGS sequence"/>
</dbReference>
<dbReference type="EnsemblMetazoa" id="XM_019995361.1">
    <property type="protein sequence ID" value="XP_019850920.1"/>
    <property type="gene ID" value="LOC105312418"/>
</dbReference>
<evidence type="ECO:0000313" key="6">
    <source>
        <dbReference type="Proteomes" id="UP000007879"/>
    </source>
</evidence>
<dbReference type="SUPFAM" id="SSF117281">
    <property type="entry name" value="Kelch motif"/>
    <property type="match status" value="2"/>
</dbReference>
<dbReference type="PANTHER" id="PTHR46228">
    <property type="entry name" value="KELCH DOMAIN-CONTAINING PROTEIN"/>
    <property type="match status" value="1"/>
</dbReference>
<dbReference type="InterPro" id="IPR015915">
    <property type="entry name" value="Kelch-typ_b-propeller"/>
</dbReference>
<dbReference type="PANTHER" id="PTHR46228:SF2">
    <property type="entry name" value="KELCH REPEAT PROTEIN (AFU_ORTHOLOGUE AFUA_4G14350)"/>
    <property type="match status" value="1"/>
</dbReference>
<dbReference type="Pfam" id="PF24681">
    <property type="entry name" value="Kelch_KLHDC2_KLHL20_DRC7"/>
    <property type="match status" value="1"/>
</dbReference>
<dbReference type="KEGG" id="aqu:105312418"/>
<evidence type="ECO:0000256" key="3">
    <source>
        <dbReference type="SAM" id="Coils"/>
    </source>
</evidence>
<dbReference type="Pfam" id="PF00069">
    <property type="entry name" value="Pkinase"/>
    <property type="match status" value="1"/>
</dbReference>
<keyword evidence="2" id="KW-0677">Repeat</keyword>
<dbReference type="InterPro" id="IPR011009">
    <property type="entry name" value="Kinase-like_dom_sf"/>
</dbReference>
<keyword evidence="3" id="KW-0175">Coiled coil</keyword>
<dbReference type="InterPro" id="IPR000719">
    <property type="entry name" value="Prot_kinase_dom"/>
</dbReference>
<feature type="domain" description="Protein kinase" evidence="4">
    <location>
        <begin position="315"/>
        <end position="591"/>
    </location>
</feature>
<dbReference type="Gene3D" id="1.10.510.10">
    <property type="entry name" value="Transferase(Phosphotransferase) domain 1"/>
    <property type="match status" value="1"/>
</dbReference>
<evidence type="ECO:0000259" key="4">
    <source>
        <dbReference type="PROSITE" id="PS50011"/>
    </source>
</evidence>
<dbReference type="GO" id="GO:0005524">
    <property type="term" value="F:ATP binding"/>
    <property type="evidence" value="ECO:0007669"/>
    <property type="project" value="InterPro"/>
</dbReference>
<proteinExistence type="predicted"/>
<evidence type="ECO:0000256" key="1">
    <source>
        <dbReference type="ARBA" id="ARBA00022441"/>
    </source>
</evidence>
<dbReference type="AlphaFoldDB" id="A0AAN0J1P9"/>
<reference evidence="5" key="2">
    <citation type="submission" date="2024-06" db="UniProtKB">
        <authorList>
            <consortium name="EnsemblMetazoa"/>
        </authorList>
    </citation>
    <scope>IDENTIFICATION</scope>
</reference>
<dbReference type="GeneID" id="105312418"/>
<reference evidence="6" key="1">
    <citation type="journal article" date="2010" name="Nature">
        <title>The Amphimedon queenslandica genome and the evolution of animal complexity.</title>
        <authorList>
            <person name="Srivastava M."/>
            <person name="Simakov O."/>
            <person name="Chapman J."/>
            <person name="Fahey B."/>
            <person name="Gauthier M.E."/>
            <person name="Mitros T."/>
            <person name="Richards G.S."/>
            <person name="Conaco C."/>
            <person name="Dacre M."/>
            <person name="Hellsten U."/>
            <person name="Larroux C."/>
            <person name="Putnam N.H."/>
            <person name="Stanke M."/>
            <person name="Adamska M."/>
            <person name="Darling A."/>
            <person name="Degnan S.M."/>
            <person name="Oakley T.H."/>
            <person name="Plachetzki D.C."/>
            <person name="Zhai Y."/>
            <person name="Adamski M."/>
            <person name="Calcino A."/>
            <person name="Cummins S.F."/>
            <person name="Goodstein D.M."/>
            <person name="Harris C."/>
            <person name="Jackson D.J."/>
            <person name="Leys S.P."/>
            <person name="Shu S."/>
            <person name="Woodcroft B.J."/>
            <person name="Vervoort M."/>
            <person name="Kosik K.S."/>
            <person name="Manning G."/>
            <person name="Degnan B.M."/>
            <person name="Rokhsar D.S."/>
        </authorList>
    </citation>
    <scope>NUCLEOTIDE SEQUENCE [LARGE SCALE GENOMIC DNA]</scope>
</reference>
<evidence type="ECO:0000256" key="2">
    <source>
        <dbReference type="ARBA" id="ARBA00022737"/>
    </source>
</evidence>